<dbReference type="RefSeq" id="WP_343911775.1">
    <property type="nucleotide sequence ID" value="NZ_BAAAGE010000001.1"/>
</dbReference>
<dbReference type="SUPFAM" id="SSF55785">
    <property type="entry name" value="PYP-like sensor domain (PAS domain)"/>
    <property type="match status" value="6"/>
</dbReference>
<organism evidence="9 10">
    <name type="scientific">Aquimarina litoralis</name>
    <dbReference type="NCBI Taxonomy" id="584605"/>
    <lineage>
        <taxon>Bacteria</taxon>
        <taxon>Pseudomonadati</taxon>
        <taxon>Bacteroidota</taxon>
        <taxon>Flavobacteriia</taxon>
        <taxon>Flavobacteriales</taxon>
        <taxon>Flavobacteriaceae</taxon>
        <taxon>Aquimarina</taxon>
    </lineage>
</organism>
<dbReference type="PRINTS" id="PR00344">
    <property type="entry name" value="BCTRLSENSOR"/>
</dbReference>
<keyword evidence="5" id="KW-0418">Kinase</keyword>
<evidence type="ECO:0000256" key="4">
    <source>
        <dbReference type="ARBA" id="ARBA00022679"/>
    </source>
</evidence>
<dbReference type="Pfam" id="PF13426">
    <property type="entry name" value="PAS_9"/>
    <property type="match status" value="1"/>
</dbReference>
<comment type="catalytic activity">
    <reaction evidence="1">
        <text>ATP + protein L-histidine = ADP + protein N-phospho-L-histidine.</text>
        <dbReference type="EC" id="2.7.13.3"/>
    </reaction>
</comment>
<evidence type="ECO:0000259" key="7">
    <source>
        <dbReference type="PROSITE" id="PS50112"/>
    </source>
</evidence>
<dbReference type="InterPro" id="IPR013655">
    <property type="entry name" value="PAS_fold_3"/>
</dbReference>
<accession>A0ABP3TXW8</accession>
<dbReference type="PANTHER" id="PTHR43304">
    <property type="entry name" value="PHYTOCHROME-LIKE PROTEIN CPH1"/>
    <property type="match status" value="1"/>
</dbReference>
<sequence>MAYSEETTFRNYVHLRENYLQRELYEIVKKDEKVFDFIQDTILDGVWFWDLKDPDQKWMDEKFWSILGYTATEIPKEKSFWKKIIIQEDLEKILKSLDEHLDQPNKQYDLVVRFTHKLGHIVWLRCRGITISDINGEPLWMIGVYADVTKLVNTEYELQQQVEKYRDTIESTNSGSWEWNLRTGKVVFDERWANTMGYSLSELQPVSLNTWVDLMHPSDHIKSTKVLQQHYEKLIPYYECETRLKHKNGDWIWALIKGKIVSWDEEGNPELLVGTQVDITENKKALEKNRLFVSQAPSAIAMFDTNMRYLAASSRWFEDYNIVGQDIIGKSQYEVFPEMKEKWESIYNKCLNGETIRKDEDCLERSEGCNQWISWELRPWYNKQGQIGGLLKHTSDISKLKKAEELSEERKVFLEAILDSIDVGVVSCDDKGLLTLFNKTAKKWHGLQAKPISPSDLSEYYGLRKPDGITPLKEEEIPLIKALRGNQVMDDEIVITSTSSKQRHVVTNGSQLIGVNGEVRGAVVAMHDVTDRKLAEEKLKISEQAFRGNFESAATGMAIIGLDGRWIEVNDAVCNMIGYRREELTNMTFQDITHPEDLNKDLGLLNKLLNGEISFYHLEKRYFHKNGREVHGLLSVSLVRDKKETPLYFISQITDTTQSVYNQKRLEDTLAKLKGILESSSRVGIIGTDVSGIITTFNKGAENLLGYDREEMLYKQSSVIIHDQEEVELAGRKLSHELHKEVKGFDVFIELTNKKKHYTKEWTYIRKDGRRFPVQLTVTAIKERDKTIGYLGVATDISDIKKVEDELKSILELTEEQNERLRNFAYIVSHNLKSQSGNFEMLLDIYTKENPEAEKSEVIQLFKTASTRLSDTIKHLNEVVQINNSIGENLTSSNLKKSVDEVVKTISVISKDAEVTINNNISEELWVQAIPAYLDSIILNFVTNGIRYRSKNRDSYINIGARIQDGFIVMLIEDNGLGIDLKKYGSKLFGMYKTFHDNQDARGIGLFITKNQVEALGGKIKVKSKVDEGTTFEIYLKKGKQF</sequence>
<dbReference type="InterPro" id="IPR004358">
    <property type="entry name" value="Sig_transdc_His_kin-like_C"/>
</dbReference>
<feature type="domain" description="PAC" evidence="8">
    <location>
        <begin position="238"/>
        <end position="291"/>
    </location>
</feature>
<evidence type="ECO:0000313" key="10">
    <source>
        <dbReference type="Proteomes" id="UP001501758"/>
    </source>
</evidence>
<dbReference type="InterPro" id="IPR052162">
    <property type="entry name" value="Sensor_kinase/Photoreceptor"/>
</dbReference>
<dbReference type="SMART" id="SM00387">
    <property type="entry name" value="HATPase_c"/>
    <property type="match status" value="1"/>
</dbReference>
<feature type="domain" description="PAC" evidence="8">
    <location>
        <begin position="357"/>
        <end position="409"/>
    </location>
</feature>
<dbReference type="Pfam" id="PF08447">
    <property type="entry name" value="PAS_3"/>
    <property type="match status" value="3"/>
</dbReference>
<evidence type="ECO:0000313" key="9">
    <source>
        <dbReference type="EMBL" id="GAA0718010.1"/>
    </source>
</evidence>
<keyword evidence="3" id="KW-0597">Phosphoprotein</keyword>
<feature type="domain" description="PAC" evidence="8">
    <location>
        <begin position="108"/>
        <end position="160"/>
    </location>
</feature>
<dbReference type="SMART" id="SM00086">
    <property type="entry name" value="PAC"/>
    <property type="match status" value="5"/>
</dbReference>
<dbReference type="InterPro" id="IPR013656">
    <property type="entry name" value="PAS_4"/>
</dbReference>
<dbReference type="PROSITE" id="PS50113">
    <property type="entry name" value="PAC"/>
    <property type="match status" value="6"/>
</dbReference>
<dbReference type="Pfam" id="PF08448">
    <property type="entry name" value="PAS_4"/>
    <property type="match status" value="2"/>
</dbReference>
<comment type="caution">
    <text evidence="9">The sequence shown here is derived from an EMBL/GenBank/DDBJ whole genome shotgun (WGS) entry which is preliminary data.</text>
</comment>
<evidence type="ECO:0000259" key="6">
    <source>
        <dbReference type="PROSITE" id="PS50109"/>
    </source>
</evidence>
<dbReference type="PROSITE" id="PS50112">
    <property type="entry name" value="PAS"/>
    <property type="match status" value="2"/>
</dbReference>
<dbReference type="InterPro" id="IPR000014">
    <property type="entry name" value="PAS"/>
</dbReference>
<dbReference type="Gene3D" id="3.30.450.20">
    <property type="entry name" value="PAS domain"/>
    <property type="match status" value="6"/>
</dbReference>
<feature type="domain" description="PAC" evidence="8">
    <location>
        <begin position="758"/>
        <end position="809"/>
    </location>
</feature>
<dbReference type="SUPFAM" id="SSF55874">
    <property type="entry name" value="ATPase domain of HSP90 chaperone/DNA topoisomerase II/histidine kinase"/>
    <property type="match status" value="1"/>
</dbReference>
<evidence type="ECO:0000256" key="5">
    <source>
        <dbReference type="ARBA" id="ARBA00022777"/>
    </source>
</evidence>
<keyword evidence="10" id="KW-1185">Reference proteome</keyword>
<reference evidence="10" key="1">
    <citation type="journal article" date="2019" name="Int. J. Syst. Evol. Microbiol.">
        <title>The Global Catalogue of Microorganisms (GCM) 10K type strain sequencing project: providing services to taxonomists for standard genome sequencing and annotation.</title>
        <authorList>
            <consortium name="The Broad Institute Genomics Platform"/>
            <consortium name="The Broad Institute Genome Sequencing Center for Infectious Disease"/>
            <person name="Wu L."/>
            <person name="Ma J."/>
        </authorList>
    </citation>
    <scope>NUCLEOTIDE SEQUENCE [LARGE SCALE GENOMIC DNA]</scope>
    <source>
        <strain evidence="10">JCM 15974</strain>
    </source>
</reference>
<feature type="domain" description="PAC" evidence="8">
    <location>
        <begin position="616"/>
        <end position="668"/>
    </location>
</feature>
<dbReference type="InterPro" id="IPR003594">
    <property type="entry name" value="HATPase_dom"/>
</dbReference>
<dbReference type="InterPro" id="IPR035965">
    <property type="entry name" value="PAS-like_dom_sf"/>
</dbReference>
<dbReference type="Pfam" id="PF02518">
    <property type="entry name" value="HATPase_c"/>
    <property type="match status" value="1"/>
</dbReference>
<feature type="domain" description="PAS" evidence="7">
    <location>
        <begin position="669"/>
        <end position="741"/>
    </location>
</feature>
<dbReference type="InterPro" id="IPR005467">
    <property type="entry name" value="His_kinase_dom"/>
</dbReference>
<proteinExistence type="predicted"/>
<dbReference type="Proteomes" id="UP001501758">
    <property type="component" value="Unassembled WGS sequence"/>
</dbReference>
<evidence type="ECO:0000256" key="1">
    <source>
        <dbReference type="ARBA" id="ARBA00000085"/>
    </source>
</evidence>
<dbReference type="CDD" id="cd00130">
    <property type="entry name" value="PAS"/>
    <property type="match status" value="5"/>
</dbReference>
<dbReference type="SMART" id="SM00091">
    <property type="entry name" value="PAS"/>
    <property type="match status" value="6"/>
</dbReference>
<dbReference type="PANTHER" id="PTHR43304:SF1">
    <property type="entry name" value="PAC DOMAIN-CONTAINING PROTEIN"/>
    <property type="match status" value="1"/>
</dbReference>
<evidence type="ECO:0000259" key="8">
    <source>
        <dbReference type="PROSITE" id="PS50113"/>
    </source>
</evidence>
<feature type="domain" description="PAC" evidence="8">
    <location>
        <begin position="489"/>
        <end position="541"/>
    </location>
</feature>
<dbReference type="Gene3D" id="3.30.565.10">
    <property type="entry name" value="Histidine kinase-like ATPase, C-terminal domain"/>
    <property type="match status" value="1"/>
</dbReference>
<dbReference type="PROSITE" id="PS50109">
    <property type="entry name" value="HIS_KIN"/>
    <property type="match status" value="1"/>
</dbReference>
<dbReference type="NCBIfam" id="TIGR00229">
    <property type="entry name" value="sensory_box"/>
    <property type="match status" value="6"/>
</dbReference>
<feature type="domain" description="Histidine kinase" evidence="6">
    <location>
        <begin position="827"/>
        <end position="1040"/>
    </location>
</feature>
<dbReference type="InterPro" id="IPR036890">
    <property type="entry name" value="HATPase_C_sf"/>
</dbReference>
<evidence type="ECO:0000256" key="2">
    <source>
        <dbReference type="ARBA" id="ARBA00012438"/>
    </source>
</evidence>
<name>A0ABP3TXW8_9FLAO</name>
<dbReference type="InterPro" id="IPR001610">
    <property type="entry name" value="PAC"/>
</dbReference>
<dbReference type="EC" id="2.7.13.3" evidence="2"/>
<dbReference type="InterPro" id="IPR000700">
    <property type="entry name" value="PAS-assoc_C"/>
</dbReference>
<protein>
    <recommendedName>
        <fullName evidence="2">histidine kinase</fullName>
        <ecNumber evidence="2">2.7.13.3</ecNumber>
    </recommendedName>
</protein>
<evidence type="ECO:0000256" key="3">
    <source>
        <dbReference type="ARBA" id="ARBA00022553"/>
    </source>
</evidence>
<keyword evidence="4" id="KW-0808">Transferase</keyword>
<gene>
    <name evidence="9" type="ORF">GCM10009430_15610</name>
</gene>
<dbReference type="EMBL" id="BAAAGE010000001">
    <property type="protein sequence ID" value="GAA0718010.1"/>
    <property type="molecule type" value="Genomic_DNA"/>
</dbReference>
<feature type="domain" description="PAS" evidence="7">
    <location>
        <begin position="542"/>
        <end position="612"/>
    </location>
</feature>